<evidence type="ECO:0000313" key="3">
    <source>
        <dbReference type="Proteomes" id="UP000013840"/>
    </source>
</evidence>
<dbReference type="EMBL" id="AJAU01000017">
    <property type="protein sequence ID" value="EOL45826.1"/>
    <property type="molecule type" value="Genomic_DNA"/>
</dbReference>
<accession>R3WD54</accession>
<dbReference type="RefSeq" id="WP_010771750.1">
    <property type="nucleotide sequence ID" value="NZ_KB946333.1"/>
</dbReference>
<sequence>MELDAEKIISKLLQRIAELELENAKLSVAFGEKNLVNEEQGDE</sequence>
<gene>
    <name evidence="2" type="ORF">UC7_01623</name>
</gene>
<proteinExistence type="predicted"/>
<comment type="caution">
    <text evidence="2">The sequence shown here is derived from an EMBL/GenBank/DDBJ whole genome shotgun (WGS) entry which is preliminary data.</text>
</comment>
<reference evidence="2 3" key="1">
    <citation type="submission" date="2013-02" db="EMBL/GenBank/DDBJ databases">
        <title>The Genome Sequence of Enterococcus caccae BAA-1240.</title>
        <authorList>
            <consortium name="The Broad Institute Genome Sequencing Platform"/>
            <consortium name="The Broad Institute Genome Sequencing Center for Infectious Disease"/>
            <person name="Earl A.M."/>
            <person name="Gilmore M.S."/>
            <person name="Lebreton F."/>
            <person name="Walker B."/>
            <person name="Young S.K."/>
            <person name="Zeng Q."/>
            <person name="Gargeya S."/>
            <person name="Fitzgerald M."/>
            <person name="Haas B."/>
            <person name="Abouelleil A."/>
            <person name="Alvarado L."/>
            <person name="Arachchi H.M."/>
            <person name="Berlin A.M."/>
            <person name="Chapman S.B."/>
            <person name="Dewar J."/>
            <person name="Goldberg J."/>
            <person name="Griggs A."/>
            <person name="Gujja S."/>
            <person name="Hansen M."/>
            <person name="Howarth C."/>
            <person name="Imamovic A."/>
            <person name="Larimer J."/>
            <person name="McCowan C."/>
            <person name="Murphy C."/>
            <person name="Neiman D."/>
            <person name="Pearson M."/>
            <person name="Priest M."/>
            <person name="Roberts A."/>
            <person name="Saif S."/>
            <person name="Shea T."/>
            <person name="Sisk P."/>
            <person name="Sykes S."/>
            <person name="Wortman J."/>
            <person name="Nusbaum C."/>
            <person name="Birren B."/>
        </authorList>
    </citation>
    <scope>NUCLEOTIDE SEQUENCE [LARGE SCALE GENOMIC DNA]</scope>
    <source>
        <strain evidence="2 3">ATCC BAA-1240</strain>
    </source>
</reference>
<feature type="coiled-coil region" evidence="1">
    <location>
        <begin position="2"/>
        <end position="29"/>
    </location>
</feature>
<evidence type="ECO:0000313" key="2">
    <source>
        <dbReference type="EMBL" id="EOL45826.1"/>
    </source>
</evidence>
<protein>
    <submittedName>
        <fullName evidence="2">Uncharacterized protein</fullName>
    </submittedName>
</protein>
<dbReference type="PATRIC" id="fig|1158612.3.peg.1608"/>
<name>R3WD54_9ENTE</name>
<evidence type="ECO:0000256" key="1">
    <source>
        <dbReference type="SAM" id="Coils"/>
    </source>
</evidence>
<dbReference type="Proteomes" id="UP000013840">
    <property type="component" value="Unassembled WGS sequence"/>
</dbReference>
<organism evidence="2 3">
    <name type="scientific">Enterococcus caccae ATCC BAA-1240</name>
    <dbReference type="NCBI Taxonomy" id="1158612"/>
    <lineage>
        <taxon>Bacteria</taxon>
        <taxon>Bacillati</taxon>
        <taxon>Bacillota</taxon>
        <taxon>Bacilli</taxon>
        <taxon>Lactobacillales</taxon>
        <taxon>Enterococcaceae</taxon>
        <taxon>Enterococcus</taxon>
    </lineage>
</organism>
<dbReference type="AlphaFoldDB" id="R3WD54"/>
<keyword evidence="3" id="KW-1185">Reference proteome</keyword>
<keyword evidence="1" id="KW-0175">Coiled coil</keyword>